<dbReference type="EMBL" id="JARBDR010000342">
    <property type="protein sequence ID" value="KAJ8313622.1"/>
    <property type="molecule type" value="Genomic_DNA"/>
</dbReference>
<reference evidence="1 2" key="1">
    <citation type="submission" date="2022-12" db="EMBL/GenBank/DDBJ databases">
        <title>Chromosome-level genome of Tegillarca granosa.</title>
        <authorList>
            <person name="Kim J."/>
        </authorList>
    </citation>
    <scope>NUCLEOTIDE SEQUENCE [LARGE SCALE GENOMIC DNA]</scope>
    <source>
        <strain evidence="1">Teg-2019</strain>
        <tissue evidence="1">Adductor muscle</tissue>
    </source>
</reference>
<gene>
    <name evidence="1" type="ORF">KUTeg_008183</name>
</gene>
<evidence type="ECO:0000313" key="2">
    <source>
        <dbReference type="Proteomes" id="UP001217089"/>
    </source>
</evidence>
<protein>
    <submittedName>
        <fullName evidence="1">Uncharacterized protein</fullName>
    </submittedName>
</protein>
<sequence length="299" mass="34005">MKLSIHYLNKSKEKVNLNKSTKQLSNKMKQKHIQPGLSIKDHLLAAAKKSTVDVTTKIIPFSLKGLQNIYRNKPNDSQVCYSKKPQLIGQLKSCGMWCCCHGNEIHILNHHRIQETILYHKLMSNHILQYQQLETPIVLSESNVGGPGLWKILKTIATKEQTCSTYSFITDQRLIGNGINIKYHIGRESEDLQAEVTGLCNIIPTYGLSDLVEILELIANTNADTLSKSRPLKVINYLQGEAVRMARQLPRQQTADEIEDLMEQILTELPSECCTCLHNKPFYHKLYDINDIPLTQTQV</sequence>
<name>A0ABQ9FB69_TEGGR</name>
<dbReference type="Proteomes" id="UP001217089">
    <property type="component" value="Unassembled WGS sequence"/>
</dbReference>
<comment type="caution">
    <text evidence="1">The sequence shown here is derived from an EMBL/GenBank/DDBJ whole genome shotgun (WGS) entry which is preliminary data.</text>
</comment>
<organism evidence="1 2">
    <name type="scientific">Tegillarca granosa</name>
    <name type="common">Malaysian cockle</name>
    <name type="synonym">Anadara granosa</name>
    <dbReference type="NCBI Taxonomy" id="220873"/>
    <lineage>
        <taxon>Eukaryota</taxon>
        <taxon>Metazoa</taxon>
        <taxon>Spiralia</taxon>
        <taxon>Lophotrochozoa</taxon>
        <taxon>Mollusca</taxon>
        <taxon>Bivalvia</taxon>
        <taxon>Autobranchia</taxon>
        <taxon>Pteriomorphia</taxon>
        <taxon>Arcoida</taxon>
        <taxon>Arcoidea</taxon>
        <taxon>Arcidae</taxon>
        <taxon>Tegillarca</taxon>
    </lineage>
</organism>
<accession>A0ABQ9FB69</accession>
<proteinExistence type="predicted"/>
<keyword evidence="2" id="KW-1185">Reference proteome</keyword>
<evidence type="ECO:0000313" key="1">
    <source>
        <dbReference type="EMBL" id="KAJ8313622.1"/>
    </source>
</evidence>